<dbReference type="InterPro" id="IPR004330">
    <property type="entry name" value="FAR1_DNA_bnd_dom"/>
</dbReference>
<dbReference type="GeneID" id="36556740"/>
<dbReference type="PANTHER" id="PTHR47718">
    <property type="entry name" value="OS01G0519700 PROTEIN"/>
    <property type="match status" value="1"/>
</dbReference>
<feature type="region of interest" description="Disordered" evidence="1">
    <location>
        <begin position="55"/>
        <end position="76"/>
    </location>
</feature>
<name>A0A2I2GCU8_9EURO</name>
<dbReference type="Pfam" id="PF03101">
    <property type="entry name" value="FAR1"/>
    <property type="match status" value="1"/>
</dbReference>
<dbReference type="AlphaFoldDB" id="A0A2I2GCU8"/>
<dbReference type="OrthoDB" id="2426743at2759"/>
<gene>
    <name evidence="3" type="ORF">P170DRAFT_435893</name>
</gene>
<comment type="caution">
    <text evidence="3">The sequence shown here is derived from an EMBL/GenBank/DDBJ whole genome shotgun (WGS) entry which is preliminary data.</text>
</comment>
<dbReference type="EMBL" id="MSFO01000003">
    <property type="protein sequence ID" value="PLB50708.1"/>
    <property type="molecule type" value="Genomic_DNA"/>
</dbReference>
<evidence type="ECO:0000256" key="1">
    <source>
        <dbReference type="SAM" id="MobiDB-lite"/>
    </source>
</evidence>
<dbReference type="VEuPathDB" id="FungiDB:P170DRAFT_435893"/>
<reference evidence="3 4" key="1">
    <citation type="submission" date="2016-12" db="EMBL/GenBank/DDBJ databases">
        <title>The genomes of Aspergillus section Nigri reveals drivers in fungal speciation.</title>
        <authorList>
            <consortium name="DOE Joint Genome Institute"/>
            <person name="Vesth T.C."/>
            <person name="Nybo J."/>
            <person name="Theobald S."/>
            <person name="Brandl J."/>
            <person name="Frisvad J.C."/>
            <person name="Nielsen K.F."/>
            <person name="Lyhne E.K."/>
            <person name="Kogle M.E."/>
            <person name="Kuo A."/>
            <person name="Riley R."/>
            <person name="Clum A."/>
            <person name="Nolan M."/>
            <person name="Lipzen A."/>
            <person name="Salamov A."/>
            <person name="Henrissat B."/>
            <person name="Wiebenga A."/>
            <person name="De Vries R.P."/>
            <person name="Grigoriev I.V."/>
            <person name="Mortensen U.H."/>
            <person name="Andersen M.R."/>
            <person name="Baker S.E."/>
        </authorList>
    </citation>
    <scope>NUCLEOTIDE SEQUENCE [LARGE SCALE GENOMIC DNA]</scope>
    <source>
        <strain evidence="3 4">IBT 23096</strain>
    </source>
</reference>
<organism evidence="3 4">
    <name type="scientific">Aspergillus steynii IBT 23096</name>
    <dbReference type="NCBI Taxonomy" id="1392250"/>
    <lineage>
        <taxon>Eukaryota</taxon>
        <taxon>Fungi</taxon>
        <taxon>Dikarya</taxon>
        <taxon>Ascomycota</taxon>
        <taxon>Pezizomycotina</taxon>
        <taxon>Eurotiomycetes</taxon>
        <taxon>Eurotiomycetidae</taxon>
        <taxon>Eurotiales</taxon>
        <taxon>Aspergillaceae</taxon>
        <taxon>Aspergillus</taxon>
        <taxon>Aspergillus subgen. Circumdati</taxon>
    </lineage>
</organism>
<feature type="domain" description="FAR1" evidence="2">
    <location>
        <begin position="24"/>
        <end position="108"/>
    </location>
</feature>
<feature type="compositionally biased region" description="Basic and acidic residues" evidence="1">
    <location>
        <begin position="66"/>
        <end position="75"/>
    </location>
</feature>
<dbReference type="Proteomes" id="UP000234275">
    <property type="component" value="Unassembled WGS sequence"/>
</dbReference>
<dbReference type="PANTHER" id="PTHR47718:SF3">
    <property type="entry name" value="PROTEIN FAR1-RELATED SEQUENCE 5-LIKE"/>
    <property type="match status" value="1"/>
</dbReference>
<evidence type="ECO:0000259" key="2">
    <source>
        <dbReference type="Pfam" id="PF03101"/>
    </source>
</evidence>
<keyword evidence="4" id="KW-1185">Reference proteome</keyword>
<feature type="region of interest" description="Disordered" evidence="1">
    <location>
        <begin position="175"/>
        <end position="200"/>
    </location>
</feature>
<evidence type="ECO:0000313" key="4">
    <source>
        <dbReference type="Proteomes" id="UP000234275"/>
    </source>
</evidence>
<dbReference type="STRING" id="1392250.A0A2I2GCU8"/>
<dbReference type="RefSeq" id="XP_024706010.1">
    <property type="nucleotide sequence ID" value="XM_024849041.1"/>
</dbReference>
<sequence length="200" mass="22570">MASSSIPLPPPAPDPAPSIDPLWSFYAKWASENGFFIKRSRVNSRNGELRQVYAQCDRSGAHRSHRPDGAKEKPSSRLTNCPFSLVFSIWTRTKLWTARVRNPYHNHEPALLSSIPSYRAAMTAQFEHEIVDLLQKGIPARQIVLMLQSRHHFAVISRRNVYEVKRRLKMGATGFNGTPLQQDTPQLALPEPGTMQASLL</sequence>
<protein>
    <recommendedName>
        <fullName evidence="2">FAR1 domain-containing protein</fullName>
    </recommendedName>
</protein>
<feature type="compositionally biased region" description="Polar residues" evidence="1">
    <location>
        <begin position="175"/>
        <end position="185"/>
    </location>
</feature>
<proteinExistence type="predicted"/>
<evidence type="ECO:0000313" key="3">
    <source>
        <dbReference type="EMBL" id="PLB50708.1"/>
    </source>
</evidence>
<accession>A0A2I2GCU8</accession>